<dbReference type="Proteomes" id="UP000018895">
    <property type="component" value="Unassembled WGS sequence"/>
</dbReference>
<evidence type="ECO:0008006" key="3">
    <source>
        <dbReference type="Google" id="ProtNLM"/>
    </source>
</evidence>
<dbReference type="EMBL" id="BAUU01000009">
    <property type="protein sequence ID" value="GAE30181.1"/>
    <property type="molecule type" value="Genomic_DNA"/>
</dbReference>
<comment type="caution">
    <text evidence="1">The sequence shown here is derived from an EMBL/GenBank/DDBJ whole genome shotgun (WGS) entry which is preliminary data.</text>
</comment>
<organism evidence="1 2">
    <name type="scientific">Halalkalibacter hemicellulosilyticusJCM 9152</name>
    <dbReference type="NCBI Taxonomy" id="1236971"/>
    <lineage>
        <taxon>Bacteria</taxon>
        <taxon>Bacillati</taxon>
        <taxon>Bacillota</taxon>
        <taxon>Bacilli</taxon>
        <taxon>Bacillales</taxon>
        <taxon>Bacillaceae</taxon>
        <taxon>Halalkalibacter</taxon>
    </lineage>
</organism>
<protein>
    <recommendedName>
        <fullName evidence="3">DUF559 domain-containing protein</fullName>
    </recommendedName>
</protein>
<evidence type="ECO:0000313" key="1">
    <source>
        <dbReference type="EMBL" id="GAE30181.1"/>
    </source>
</evidence>
<name>W4QDP3_9BACI</name>
<sequence length="71" mass="8516">MNRFVVNIALIPYRIALIEQKKGLNERRIIKTLNRKGWSVIFYQPQQILHEEHKYVNRIVALTEEQTPRSL</sequence>
<dbReference type="AlphaFoldDB" id="W4QDP3"/>
<keyword evidence="2" id="KW-1185">Reference proteome</keyword>
<evidence type="ECO:0000313" key="2">
    <source>
        <dbReference type="Proteomes" id="UP000018895"/>
    </source>
</evidence>
<accession>W4QDP3</accession>
<gene>
    <name evidence="1" type="ORF">JCM9152_1578</name>
</gene>
<proteinExistence type="predicted"/>
<reference evidence="1" key="1">
    <citation type="journal article" date="2014" name="Genome Announc.">
        <title>Draft Genome Sequences of Three Alkaliphilic Bacillus Strains, Bacillus wakoensis JCM 9140T, Bacillus akibai JCM 9157T, and Bacillus hemicellulosilyticus JCM 9152T.</title>
        <authorList>
            <person name="Yuki M."/>
            <person name="Oshima K."/>
            <person name="Suda W."/>
            <person name="Oshida Y."/>
            <person name="Kitamura K."/>
            <person name="Iida T."/>
            <person name="Hattori M."/>
            <person name="Ohkuma M."/>
        </authorList>
    </citation>
    <scope>NUCLEOTIDE SEQUENCE [LARGE SCALE GENOMIC DNA]</scope>
    <source>
        <strain evidence="1">JCM 9152</strain>
    </source>
</reference>